<feature type="compositionally biased region" description="Polar residues" evidence="1">
    <location>
        <begin position="73"/>
        <end position="83"/>
    </location>
</feature>
<evidence type="ECO:0000313" key="4">
    <source>
        <dbReference type="WBParaSite" id="ASIM_0001125801-mRNA-1"/>
    </source>
</evidence>
<evidence type="ECO:0000313" key="3">
    <source>
        <dbReference type="Proteomes" id="UP000267096"/>
    </source>
</evidence>
<evidence type="ECO:0000313" key="2">
    <source>
        <dbReference type="EMBL" id="VDK43712.1"/>
    </source>
</evidence>
<name>A0A0M3JTB1_ANISI</name>
<reference evidence="2 3" key="2">
    <citation type="submission" date="2018-11" db="EMBL/GenBank/DDBJ databases">
        <authorList>
            <consortium name="Pathogen Informatics"/>
        </authorList>
    </citation>
    <scope>NUCLEOTIDE SEQUENCE [LARGE SCALE GENOMIC DNA]</scope>
</reference>
<feature type="compositionally biased region" description="Basic and acidic residues" evidence="1">
    <location>
        <begin position="85"/>
        <end position="95"/>
    </location>
</feature>
<dbReference type="WBParaSite" id="ASIM_0001125801-mRNA-1">
    <property type="protein sequence ID" value="ASIM_0001125801-mRNA-1"/>
    <property type="gene ID" value="ASIM_0001125801"/>
</dbReference>
<accession>A0A0M3JTB1</accession>
<protein>
    <submittedName>
        <fullName evidence="4">NUC153 domain-containing protein</fullName>
    </submittedName>
</protein>
<feature type="compositionally biased region" description="Basic residues" evidence="1">
    <location>
        <begin position="26"/>
        <end position="36"/>
    </location>
</feature>
<feature type="compositionally biased region" description="Basic and acidic residues" evidence="1">
    <location>
        <begin position="42"/>
        <end position="51"/>
    </location>
</feature>
<sequence>MADSDSEGIDNLLGDIDDLDDELFGGKKKQGTKKRLSNLDDLFSKNKEQAARPKRNLNDLLSAANKKPAVSFLDQTTPTPTKRTVQKDEQRRVDEVDTGLSNAKNLASDPPLRRATASSRTQAQELLAAGAPSMPTSNADDLFGPLQRSVYLP</sequence>
<feature type="region of interest" description="Disordered" evidence="1">
    <location>
        <begin position="1"/>
        <end position="153"/>
    </location>
</feature>
<dbReference type="EMBL" id="UYRR01031020">
    <property type="protein sequence ID" value="VDK43712.1"/>
    <property type="molecule type" value="Genomic_DNA"/>
</dbReference>
<organism evidence="4">
    <name type="scientific">Anisakis simplex</name>
    <name type="common">Herring worm</name>
    <dbReference type="NCBI Taxonomy" id="6269"/>
    <lineage>
        <taxon>Eukaryota</taxon>
        <taxon>Metazoa</taxon>
        <taxon>Ecdysozoa</taxon>
        <taxon>Nematoda</taxon>
        <taxon>Chromadorea</taxon>
        <taxon>Rhabditida</taxon>
        <taxon>Spirurina</taxon>
        <taxon>Ascaridomorpha</taxon>
        <taxon>Ascaridoidea</taxon>
        <taxon>Anisakidae</taxon>
        <taxon>Anisakis</taxon>
        <taxon>Anisakis simplex complex</taxon>
    </lineage>
</organism>
<dbReference type="AlphaFoldDB" id="A0A0M3JTB1"/>
<keyword evidence="3" id="KW-1185">Reference proteome</keyword>
<reference evidence="4" key="1">
    <citation type="submission" date="2017-02" db="UniProtKB">
        <authorList>
            <consortium name="WormBaseParasite"/>
        </authorList>
    </citation>
    <scope>IDENTIFICATION</scope>
</reference>
<gene>
    <name evidence="2" type="ORF">ASIM_LOCUS10816</name>
</gene>
<proteinExistence type="predicted"/>
<dbReference type="Proteomes" id="UP000267096">
    <property type="component" value="Unassembled WGS sequence"/>
</dbReference>
<evidence type="ECO:0000256" key="1">
    <source>
        <dbReference type="SAM" id="MobiDB-lite"/>
    </source>
</evidence>